<evidence type="ECO:0000313" key="3">
    <source>
        <dbReference type="Proteomes" id="UP000318199"/>
    </source>
</evidence>
<accession>A0A562ZPG9</accession>
<keyword evidence="3" id="KW-1185">Reference proteome</keyword>
<dbReference type="InterPro" id="IPR022742">
    <property type="entry name" value="Hydrolase_4"/>
</dbReference>
<reference evidence="2 3" key="1">
    <citation type="submission" date="2019-07" db="EMBL/GenBank/DDBJ databases">
        <title>Caenimonas sedimenti sp. nov., isolated from activated sludge.</title>
        <authorList>
            <person name="Xu J."/>
        </authorList>
    </citation>
    <scope>NUCLEOTIDE SEQUENCE [LARGE SCALE GENOMIC DNA]</scope>
    <source>
        <strain evidence="2 3">HX-9-20</strain>
    </source>
</reference>
<keyword evidence="2" id="KW-0378">Hydrolase</keyword>
<proteinExistence type="predicted"/>
<organism evidence="2 3">
    <name type="scientific">Caenimonas sedimenti</name>
    <dbReference type="NCBI Taxonomy" id="2596921"/>
    <lineage>
        <taxon>Bacteria</taxon>
        <taxon>Pseudomonadati</taxon>
        <taxon>Pseudomonadota</taxon>
        <taxon>Betaproteobacteria</taxon>
        <taxon>Burkholderiales</taxon>
        <taxon>Comamonadaceae</taxon>
        <taxon>Caenimonas</taxon>
    </lineage>
</organism>
<comment type="caution">
    <text evidence="2">The sequence shown here is derived from an EMBL/GenBank/DDBJ whole genome shotgun (WGS) entry which is preliminary data.</text>
</comment>
<sequence length="290" mass="31808">MGEAIRAQLNIGHGSGPAAPRWFWHHQLKKPFFGRFMKDWRWPAGVSEEGWERVSIASESQSRLVAIVKQVPQARGVVVCAHPMGLAAKGFWLRYGHAQALLDAGYHVVAYDFNGFGESPSTNFDYPLDAMAAGLWARARFPGLPVHALCASFGGNNTLSAISRPDFPYDSVIAEGVAPSLPQFWKAYPFAHAVLELSRIVAPAGERKIRPVAHLPHARPGVPLLLISSHKDTWTPMAFGDELAAAVAPTTPLRRLILDKAEHTHGMRDEPERYLPAVLDFLDAATPARS</sequence>
<dbReference type="Proteomes" id="UP000318199">
    <property type="component" value="Unassembled WGS sequence"/>
</dbReference>
<dbReference type="EMBL" id="VOBQ01000012">
    <property type="protein sequence ID" value="TWO70297.1"/>
    <property type="molecule type" value="Genomic_DNA"/>
</dbReference>
<evidence type="ECO:0000259" key="1">
    <source>
        <dbReference type="Pfam" id="PF12146"/>
    </source>
</evidence>
<dbReference type="InterPro" id="IPR029058">
    <property type="entry name" value="AB_hydrolase_fold"/>
</dbReference>
<name>A0A562ZPG9_9BURK</name>
<dbReference type="SUPFAM" id="SSF53474">
    <property type="entry name" value="alpha/beta-Hydrolases"/>
    <property type="match status" value="1"/>
</dbReference>
<dbReference type="Gene3D" id="3.40.50.1820">
    <property type="entry name" value="alpha/beta hydrolase"/>
    <property type="match status" value="1"/>
</dbReference>
<dbReference type="AlphaFoldDB" id="A0A562ZPG9"/>
<gene>
    <name evidence="2" type="ORF">FN976_14995</name>
</gene>
<dbReference type="Pfam" id="PF12146">
    <property type="entry name" value="Hydrolase_4"/>
    <property type="match status" value="1"/>
</dbReference>
<dbReference type="OrthoDB" id="636008at2"/>
<feature type="domain" description="Serine aminopeptidase S33" evidence="1">
    <location>
        <begin position="73"/>
        <end position="199"/>
    </location>
</feature>
<evidence type="ECO:0000313" key="2">
    <source>
        <dbReference type="EMBL" id="TWO70297.1"/>
    </source>
</evidence>
<dbReference type="GO" id="GO:0016787">
    <property type="term" value="F:hydrolase activity"/>
    <property type="evidence" value="ECO:0007669"/>
    <property type="project" value="UniProtKB-KW"/>
</dbReference>
<dbReference type="RefSeq" id="WP_145893853.1">
    <property type="nucleotide sequence ID" value="NZ_VOBQ01000012.1"/>
</dbReference>
<protein>
    <submittedName>
        <fullName evidence="2">Alpha/beta hydrolase</fullName>
    </submittedName>
</protein>